<keyword evidence="3" id="KW-1185">Reference proteome</keyword>
<name>A0ABU3B1L9_9ACTN</name>
<reference evidence="2" key="1">
    <citation type="submission" date="2024-05" db="EMBL/GenBank/DDBJ databases">
        <title>30 novel species of actinomycetes from the DSMZ collection.</title>
        <authorList>
            <person name="Nouioui I."/>
        </authorList>
    </citation>
    <scope>NUCLEOTIDE SEQUENCE</scope>
    <source>
        <strain evidence="2">DSM 40712</strain>
    </source>
</reference>
<protein>
    <recommendedName>
        <fullName evidence="4">Secreted protein</fullName>
    </recommendedName>
</protein>
<feature type="chain" id="PRO_5045410823" description="Secreted protein" evidence="1">
    <location>
        <begin position="36"/>
        <end position="155"/>
    </location>
</feature>
<evidence type="ECO:0008006" key="4">
    <source>
        <dbReference type="Google" id="ProtNLM"/>
    </source>
</evidence>
<evidence type="ECO:0000313" key="3">
    <source>
        <dbReference type="Proteomes" id="UP001180724"/>
    </source>
</evidence>
<keyword evidence="1" id="KW-0732">Signal</keyword>
<dbReference type="Proteomes" id="UP001180724">
    <property type="component" value="Unassembled WGS sequence"/>
</dbReference>
<organism evidence="2 3">
    <name type="scientific">Streptomyces lancefieldiae</name>
    <dbReference type="NCBI Taxonomy" id="3075520"/>
    <lineage>
        <taxon>Bacteria</taxon>
        <taxon>Bacillati</taxon>
        <taxon>Actinomycetota</taxon>
        <taxon>Actinomycetes</taxon>
        <taxon>Kitasatosporales</taxon>
        <taxon>Streptomycetaceae</taxon>
        <taxon>Streptomyces</taxon>
    </lineage>
</organism>
<gene>
    <name evidence="2" type="ORF">RM812_38260</name>
</gene>
<comment type="caution">
    <text evidence="2">The sequence shown here is derived from an EMBL/GenBank/DDBJ whole genome shotgun (WGS) entry which is preliminary data.</text>
</comment>
<dbReference type="EMBL" id="JAVRFH010000085">
    <property type="protein sequence ID" value="MDT0615965.1"/>
    <property type="molecule type" value="Genomic_DNA"/>
</dbReference>
<accession>A0ABU3B1L9</accession>
<sequence length="155" mass="16590">MIRKQRRSSRKWALALTSGALAVAGMFSSAGTAQAATAWNATGTQADVVGAWAHGSIWLGEDGGGQQTTNVTVTITDSQSDGASGRVYFRWRWAWGGFSGAHGPLTASGYQKSVSQTWSQQRGTVDFYDPFEVKECRVDGGVEVECGGWDVPQHD</sequence>
<evidence type="ECO:0000313" key="2">
    <source>
        <dbReference type="EMBL" id="MDT0615965.1"/>
    </source>
</evidence>
<feature type="signal peptide" evidence="1">
    <location>
        <begin position="1"/>
        <end position="35"/>
    </location>
</feature>
<proteinExistence type="predicted"/>
<dbReference type="RefSeq" id="WP_311584875.1">
    <property type="nucleotide sequence ID" value="NZ_JAVRFH010000085.1"/>
</dbReference>
<evidence type="ECO:0000256" key="1">
    <source>
        <dbReference type="SAM" id="SignalP"/>
    </source>
</evidence>